<evidence type="ECO:0000313" key="2">
    <source>
        <dbReference type="Proteomes" id="UP001497382"/>
    </source>
</evidence>
<name>A0AAV2AJQ4_9ARAC</name>
<dbReference type="AlphaFoldDB" id="A0AAV2AJQ4"/>
<reference evidence="1 2" key="1">
    <citation type="submission" date="2024-04" db="EMBL/GenBank/DDBJ databases">
        <authorList>
            <person name="Rising A."/>
            <person name="Reimegard J."/>
            <person name="Sonavane S."/>
            <person name="Akerstrom W."/>
            <person name="Nylinder S."/>
            <person name="Hedman E."/>
            <person name="Kallberg Y."/>
        </authorList>
    </citation>
    <scope>NUCLEOTIDE SEQUENCE [LARGE SCALE GENOMIC DNA]</scope>
</reference>
<accession>A0AAV2AJQ4</accession>
<sequence length="56" mass="6158">MVGKSERASILGNPCCSVNPMKLGLLSCVSSCHISRKWLFPAARMDVQKDISKKVH</sequence>
<dbReference type="EMBL" id="CAXIEN010000161">
    <property type="protein sequence ID" value="CAL1282903.1"/>
    <property type="molecule type" value="Genomic_DNA"/>
</dbReference>
<protein>
    <submittedName>
        <fullName evidence="1">Uncharacterized protein</fullName>
    </submittedName>
</protein>
<organism evidence="1 2">
    <name type="scientific">Larinioides sclopetarius</name>
    <dbReference type="NCBI Taxonomy" id="280406"/>
    <lineage>
        <taxon>Eukaryota</taxon>
        <taxon>Metazoa</taxon>
        <taxon>Ecdysozoa</taxon>
        <taxon>Arthropoda</taxon>
        <taxon>Chelicerata</taxon>
        <taxon>Arachnida</taxon>
        <taxon>Araneae</taxon>
        <taxon>Araneomorphae</taxon>
        <taxon>Entelegynae</taxon>
        <taxon>Araneoidea</taxon>
        <taxon>Araneidae</taxon>
        <taxon>Larinioides</taxon>
    </lineage>
</organism>
<dbReference type="Proteomes" id="UP001497382">
    <property type="component" value="Unassembled WGS sequence"/>
</dbReference>
<evidence type="ECO:0000313" key="1">
    <source>
        <dbReference type="EMBL" id="CAL1282903.1"/>
    </source>
</evidence>
<gene>
    <name evidence="1" type="ORF">LARSCL_LOCUS12305</name>
</gene>
<keyword evidence="2" id="KW-1185">Reference proteome</keyword>
<comment type="caution">
    <text evidence="1">The sequence shown here is derived from an EMBL/GenBank/DDBJ whole genome shotgun (WGS) entry which is preliminary data.</text>
</comment>
<proteinExistence type="predicted"/>